<feature type="region of interest" description="Disordered" evidence="1">
    <location>
        <begin position="1"/>
        <end position="29"/>
    </location>
</feature>
<evidence type="ECO:0000313" key="2">
    <source>
        <dbReference type="EMBL" id="EAY23695.1"/>
    </source>
</evidence>
<dbReference type="VEuPathDB" id="TrichDB:TVAG_120330"/>
<protein>
    <submittedName>
        <fullName evidence="2">Uncharacterized protein</fullName>
    </submittedName>
</protein>
<keyword evidence="3" id="KW-1185">Reference proteome</keyword>
<reference evidence="2" key="1">
    <citation type="submission" date="2006-10" db="EMBL/GenBank/DDBJ databases">
        <authorList>
            <person name="Amadeo P."/>
            <person name="Zhao Q."/>
            <person name="Wortman J."/>
            <person name="Fraser-Liggett C."/>
            <person name="Carlton J."/>
        </authorList>
    </citation>
    <scope>NUCLEOTIDE SEQUENCE</scope>
    <source>
        <strain evidence="2">G3</strain>
    </source>
</reference>
<gene>
    <name evidence="2" type="ORF">TVAG_120330</name>
</gene>
<dbReference type="VEuPathDB" id="TrichDB:TVAGG3_0993360"/>
<name>A2D7H8_TRIV3</name>
<dbReference type="Proteomes" id="UP000001542">
    <property type="component" value="Unassembled WGS sequence"/>
</dbReference>
<dbReference type="AlphaFoldDB" id="A2D7H8"/>
<evidence type="ECO:0000313" key="3">
    <source>
        <dbReference type="Proteomes" id="UP000001542"/>
    </source>
</evidence>
<dbReference type="InParanoid" id="A2D7H8"/>
<dbReference type="KEGG" id="tva:4720661"/>
<evidence type="ECO:0000256" key="1">
    <source>
        <dbReference type="SAM" id="MobiDB-lite"/>
    </source>
</evidence>
<dbReference type="RefSeq" id="XP_001276943.1">
    <property type="nucleotide sequence ID" value="XM_001276942.1"/>
</dbReference>
<organism evidence="2 3">
    <name type="scientific">Trichomonas vaginalis (strain ATCC PRA-98 / G3)</name>
    <dbReference type="NCBI Taxonomy" id="412133"/>
    <lineage>
        <taxon>Eukaryota</taxon>
        <taxon>Metamonada</taxon>
        <taxon>Parabasalia</taxon>
        <taxon>Trichomonadida</taxon>
        <taxon>Trichomonadidae</taxon>
        <taxon>Trichomonas</taxon>
    </lineage>
</organism>
<accession>A2D7H8</accession>
<proteinExistence type="predicted"/>
<dbReference type="EMBL" id="DS113177">
    <property type="protein sequence ID" value="EAY23695.1"/>
    <property type="molecule type" value="Genomic_DNA"/>
</dbReference>
<sequence>MIGDPSVLNKITTRLSRERTPRRSSSVVRRNSTNIDYGYIETSTGELVRLVQETKDESYLGPGAYNPYPDKPSGRQTSISRNCIRSPLVTDPFPSSPASYPYKPSETRLKHTLHVTEDYPLDPTPLSGELSHEEWTNRKKPILPKQRCPNIDFQPVEGSSEFESKTGKELWIQETTFHAPSPVMHTPDLRFSTEQAEKSGIFLSGTERFKVIDPVSPPSTTYTMPEIFGISNAKKIYPPSKKIDRSLFDNYHVPDPGVYGPPVVEYVKTKKNSMSIVPRFPDIELTPGPCDYRPKQANSRPSTSIQEVRNHRDEWIKKTASPNLISYVGVETKTKNGSYIARAGRKGLEQKLEDHPYEFRTMHSSFIKPSFNSHYSNVKAKQKKRK</sequence>
<reference evidence="2" key="2">
    <citation type="journal article" date="2007" name="Science">
        <title>Draft genome sequence of the sexually transmitted pathogen Trichomonas vaginalis.</title>
        <authorList>
            <person name="Carlton J.M."/>
            <person name="Hirt R.P."/>
            <person name="Silva J.C."/>
            <person name="Delcher A.L."/>
            <person name="Schatz M."/>
            <person name="Zhao Q."/>
            <person name="Wortman J.R."/>
            <person name="Bidwell S.L."/>
            <person name="Alsmark U.C.M."/>
            <person name="Besteiro S."/>
            <person name="Sicheritz-Ponten T."/>
            <person name="Noel C.J."/>
            <person name="Dacks J.B."/>
            <person name="Foster P.G."/>
            <person name="Simillion C."/>
            <person name="Van de Peer Y."/>
            <person name="Miranda-Saavedra D."/>
            <person name="Barton G.J."/>
            <person name="Westrop G.D."/>
            <person name="Mueller S."/>
            <person name="Dessi D."/>
            <person name="Fiori P.L."/>
            <person name="Ren Q."/>
            <person name="Paulsen I."/>
            <person name="Zhang H."/>
            <person name="Bastida-Corcuera F.D."/>
            <person name="Simoes-Barbosa A."/>
            <person name="Brown M.T."/>
            <person name="Hayes R.D."/>
            <person name="Mukherjee M."/>
            <person name="Okumura C.Y."/>
            <person name="Schneider R."/>
            <person name="Smith A.J."/>
            <person name="Vanacova S."/>
            <person name="Villalvazo M."/>
            <person name="Haas B.J."/>
            <person name="Pertea M."/>
            <person name="Feldblyum T.V."/>
            <person name="Utterback T.R."/>
            <person name="Shu C.L."/>
            <person name="Osoegawa K."/>
            <person name="de Jong P.J."/>
            <person name="Hrdy I."/>
            <person name="Horvathova L."/>
            <person name="Zubacova Z."/>
            <person name="Dolezal P."/>
            <person name="Malik S.B."/>
            <person name="Logsdon J.M. Jr."/>
            <person name="Henze K."/>
            <person name="Gupta A."/>
            <person name="Wang C.C."/>
            <person name="Dunne R.L."/>
            <person name="Upcroft J.A."/>
            <person name="Upcroft P."/>
            <person name="White O."/>
            <person name="Salzberg S.L."/>
            <person name="Tang P."/>
            <person name="Chiu C.-H."/>
            <person name="Lee Y.-S."/>
            <person name="Embley T.M."/>
            <person name="Coombs G.H."/>
            <person name="Mottram J.C."/>
            <person name="Tachezy J."/>
            <person name="Fraser-Liggett C.M."/>
            <person name="Johnson P.J."/>
        </authorList>
    </citation>
    <scope>NUCLEOTIDE SEQUENCE [LARGE SCALE GENOMIC DNA]</scope>
    <source>
        <strain evidence="2">G3</strain>
    </source>
</reference>
<feature type="region of interest" description="Disordered" evidence="1">
    <location>
        <begin position="58"/>
        <end position="77"/>
    </location>
</feature>